<dbReference type="GO" id="GO:0006259">
    <property type="term" value="P:DNA metabolic process"/>
    <property type="evidence" value="ECO:0007669"/>
    <property type="project" value="UniProtKB-ARBA"/>
</dbReference>
<dbReference type="Gene3D" id="3.30.420.10">
    <property type="entry name" value="Ribonuclease H-like superfamily/Ribonuclease H"/>
    <property type="match status" value="1"/>
</dbReference>
<dbReference type="GO" id="GO:0003676">
    <property type="term" value="F:nucleic acid binding"/>
    <property type="evidence" value="ECO:0007669"/>
    <property type="project" value="InterPro"/>
</dbReference>
<dbReference type="PANTHER" id="PTHR31511:SF12">
    <property type="entry name" value="RHO TERMINATION FACTOR N-TERMINAL DOMAIN-CONTAINING PROTEIN"/>
    <property type="match status" value="1"/>
</dbReference>
<organism evidence="1 2">
    <name type="scientific">Mytilus galloprovincialis</name>
    <name type="common">Mediterranean mussel</name>
    <dbReference type="NCBI Taxonomy" id="29158"/>
    <lineage>
        <taxon>Eukaryota</taxon>
        <taxon>Metazoa</taxon>
        <taxon>Spiralia</taxon>
        <taxon>Lophotrochozoa</taxon>
        <taxon>Mollusca</taxon>
        <taxon>Bivalvia</taxon>
        <taxon>Autobranchia</taxon>
        <taxon>Pteriomorphia</taxon>
        <taxon>Mytilida</taxon>
        <taxon>Mytiloidea</taxon>
        <taxon>Mytilidae</taxon>
        <taxon>Mytilinae</taxon>
        <taxon>Mytilus</taxon>
    </lineage>
</organism>
<dbReference type="InterPro" id="IPR043502">
    <property type="entry name" value="DNA/RNA_pol_sf"/>
</dbReference>
<dbReference type="InterPro" id="IPR036397">
    <property type="entry name" value="RNaseH_sf"/>
</dbReference>
<reference evidence="1" key="1">
    <citation type="submission" date="2018-11" db="EMBL/GenBank/DDBJ databases">
        <authorList>
            <person name="Alioto T."/>
            <person name="Alioto T."/>
        </authorList>
    </citation>
    <scope>NUCLEOTIDE SEQUENCE</scope>
</reference>
<dbReference type="SUPFAM" id="SSF54060">
    <property type="entry name" value="His-Me finger endonucleases"/>
    <property type="match status" value="1"/>
</dbReference>
<accession>A0A8B6G6Q9</accession>
<name>A0A8B6G6Q9_MYTGA</name>
<comment type="caution">
    <text evidence="1">The sequence shown here is derived from an EMBL/GenBank/DDBJ whole genome shotgun (WGS) entry which is preliminary data.</text>
</comment>
<sequence length="315" mass="36186">MVNEQEEIEQRFKHCEPMIMTGIDWQSLQKATHCHICKTELADIRIRGDHCHVTGKSDGQAHNACNINYKFTGRIPVVFHNLRGYDSHLIMQAIGKVEGKQLNCIANNMEKYISFSLGCMDFIDSLQFMSSSLQKLVENLAKEGSSKFRHMTSHFGEEQIRLLLRKQVYPYEHFDSDTKFLESQLPPIEAFYSTLIGRREICLNYYGLDAAHFYTSPGLAWQAALKMTGVKLELLTDIDMHLFIEKGLRGGISMISHRHAKANNKHVPSYDPKSTINHVMYLDANNLYGWAMSQALPVEGFRWLNDSEIEKPKHM</sequence>
<evidence type="ECO:0000313" key="1">
    <source>
        <dbReference type="EMBL" id="VDI59594.1"/>
    </source>
</evidence>
<dbReference type="OrthoDB" id="2425134at2759"/>
<evidence type="ECO:0000313" key="2">
    <source>
        <dbReference type="Proteomes" id="UP000596742"/>
    </source>
</evidence>
<proteinExistence type="predicted"/>
<dbReference type="Proteomes" id="UP000596742">
    <property type="component" value="Unassembled WGS sequence"/>
</dbReference>
<dbReference type="EMBL" id="UYJE01007953">
    <property type="protein sequence ID" value="VDI59594.1"/>
    <property type="molecule type" value="Genomic_DNA"/>
</dbReference>
<gene>
    <name evidence="1" type="ORF">MGAL_10B002813</name>
</gene>
<protein>
    <recommendedName>
        <fullName evidence="3">DNA-directed DNA polymerase</fullName>
    </recommendedName>
</protein>
<dbReference type="SUPFAM" id="SSF56672">
    <property type="entry name" value="DNA/RNA polymerases"/>
    <property type="match status" value="1"/>
</dbReference>
<evidence type="ECO:0008006" key="3">
    <source>
        <dbReference type="Google" id="ProtNLM"/>
    </source>
</evidence>
<dbReference type="PANTHER" id="PTHR31511">
    <property type="entry name" value="PROTEIN CBG23764"/>
    <property type="match status" value="1"/>
</dbReference>
<dbReference type="AlphaFoldDB" id="A0A8B6G6Q9"/>
<dbReference type="InterPro" id="IPR044925">
    <property type="entry name" value="His-Me_finger_sf"/>
</dbReference>
<keyword evidence="2" id="KW-1185">Reference proteome</keyword>